<sequence>MVIDSSTRRNLELCETLREKQKRGSLLWVLDKTKTAMGARLLRSFIEQPLIDKEEISNRLEAVGELKDNAIC</sequence>
<dbReference type="InterPro" id="IPR036187">
    <property type="entry name" value="DNA_mismatch_repair_MutS_sf"/>
</dbReference>
<dbReference type="GO" id="GO:0005524">
    <property type="term" value="F:ATP binding"/>
    <property type="evidence" value="ECO:0007669"/>
    <property type="project" value="InterPro"/>
</dbReference>
<evidence type="ECO:0000259" key="1">
    <source>
        <dbReference type="Pfam" id="PF05192"/>
    </source>
</evidence>
<dbReference type="InterPro" id="IPR045076">
    <property type="entry name" value="MutS"/>
</dbReference>
<dbReference type="PANTHER" id="PTHR11361:SF34">
    <property type="entry name" value="DNA MISMATCH REPAIR PROTEIN MSH1, MITOCHONDRIAL"/>
    <property type="match status" value="1"/>
</dbReference>
<evidence type="ECO:0000313" key="2">
    <source>
        <dbReference type="EMBL" id="EKC80360.1"/>
    </source>
</evidence>
<proteinExistence type="predicted"/>
<dbReference type="EMBL" id="AJWY01001016">
    <property type="protein sequence ID" value="EKC80360.1"/>
    <property type="molecule type" value="Genomic_DNA"/>
</dbReference>
<dbReference type="Gene3D" id="1.10.1420.10">
    <property type="match status" value="1"/>
</dbReference>
<dbReference type="AlphaFoldDB" id="K1UQ83"/>
<dbReference type="PANTHER" id="PTHR11361">
    <property type="entry name" value="DNA MISMATCH REPAIR PROTEIN MUTS FAMILY MEMBER"/>
    <property type="match status" value="1"/>
</dbReference>
<dbReference type="GO" id="GO:0006298">
    <property type="term" value="P:mismatch repair"/>
    <property type="evidence" value="ECO:0007669"/>
    <property type="project" value="InterPro"/>
</dbReference>
<dbReference type="GO" id="GO:0140664">
    <property type="term" value="F:ATP-dependent DNA damage sensor activity"/>
    <property type="evidence" value="ECO:0007669"/>
    <property type="project" value="InterPro"/>
</dbReference>
<dbReference type="SUPFAM" id="SSF48334">
    <property type="entry name" value="DNA repair protein MutS, domain III"/>
    <property type="match status" value="1"/>
</dbReference>
<dbReference type="Pfam" id="PF05192">
    <property type="entry name" value="MutS_III"/>
    <property type="match status" value="1"/>
</dbReference>
<dbReference type="InterPro" id="IPR007696">
    <property type="entry name" value="DNA_mismatch_repair_MutS_core"/>
</dbReference>
<gene>
    <name evidence="2" type="ORF">LEA_01465</name>
</gene>
<reference evidence="2" key="1">
    <citation type="journal article" date="2013" name="Environ. Microbiol.">
        <title>Microbiota from the distal guts of lean and obese adolescents exhibit partial functional redundancy besides clear differences in community structure.</title>
        <authorList>
            <person name="Ferrer M."/>
            <person name="Ruiz A."/>
            <person name="Lanza F."/>
            <person name="Haange S.B."/>
            <person name="Oberbach A."/>
            <person name="Till H."/>
            <person name="Bargiela R."/>
            <person name="Campoy C."/>
            <person name="Segura M.T."/>
            <person name="Richter M."/>
            <person name="von Bergen M."/>
            <person name="Seifert J."/>
            <person name="Suarez A."/>
        </authorList>
    </citation>
    <scope>NUCLEOTIDE SEQUENCE</scope>
</reference>
<protein>
    <submittedName>
        <fullName evidence="2">Protein containing DNA mismatch repair protein MutS, core domain protein</fullName>
    </submittedName>
</protein>
<accession>K1UQ83</accession>
<comment type="caution">
    <text evidence="2">The sequence shown here is derived from an EMBL/GenBank/DDBJ whole genome shotgun (WGS) entry which is preliminary data.</text>
</comment>
<name>K1UQ83_9ZZZZ</name>
<feature type="domain" description="DNA mismatch repair protein MutS core" evidence="1">
    <location>
        <begin position="6"/>
        <end position="69"/>
    </location>
</feature>
<dbReference type="GO" id="GO:0030983">
    <property type="term" value="F:mismatched DNA binding"/>
    <property type="evidence" value="ECO:0007669"/>
    <property type="project" value="InterPro"/>
</dbReference>
<organism evidence="2">
    <name type="scientific">human gut metagenome</name>
    <dbReference type="NCBI Taxonomy" id="408170"/>
    <lineage>
        <taxon>unclassified sequences</taxon>
        <taxon>metagenomes</taxon>
        <taxon>organismal metagenomes</taxon>
    </lineage>
</organism>
<feature type="non-terminal residue" evidence="2">
    <location>
        <position position="72"/>
    </location>
</feature>
<dbReference type="GO" id="GO:0005829">
    <property type="term" value="C:cytosol"/>
    <property type="evidence" value="ECO:0007669"/>
    <property type="project" value="TreeGrafter"/>
</dbReference>